<proteinExistence type="predicted"/>
<dbReference type="InterPro" id="IPR029052">
    <property type="entry name" value="Metallo-depent_PP-like"/>
</dbReference>
<dbReference type="Pfam" id="PF00149">
    <property type="entry name" value="Metallophos"/>
    <property type="match status" value="1"/>
</dbReference>
<dbReference type="SUPFAM" id="SSF56300">
    <property type="entry name" value="Metallo-dependent phosphatases"/>
    <property type="match status" value="1"/>
</dbReference>
<evidence type="ECO:0000313" key="2">
    <source>
        <dbReference type="EMBL" id="SBW04464.1"/>
    </source>
</evidence>
<dbReference type="PANTHER" id="PTHR43143:SF1">
    <property type="entry name" value="SERINE_THREONINE-PROTEIN PHOSPHATASE CPPED1"/>
    <property type="match status" value="1"/>
</dbReference>
<sequence length="267" mass="31410">MKKTYIFLFALLTFTACEMIEYHPYDGRIKGETGINAKNIARIEEACKGKKSIRFVMTGDTQRAYDETEDFVKTINKRNDVDFVIHGGDISDFGLTKEFLWQRDIMNKLNVPYVVLLGNHDCLANGIDVFHEVFGEVNFSFLAGNTKFICLNTNALEFDYSHPVPDFQFIEQEYKDEREEYEKTIFAMHVRPYSEQFNNNVANVFQRYIKEFRKLQFCLNAHDHWAQVDDLFNDGVMYYGTPNVARRQYLLLTIKPDDTYDYEVIEF</sequence>
<gene>
    <name evidence="2" type="ORF">KL86DYS1_30848</name>
</gene>
<dbReference type="Gene3D" id="3.60.21.10">
    <property type="match status" value="1"/>
</dbReference>
<evidence type="ECO:0000259" key="1">
    <source>
        <dbReference type="Pfam" id="PF00149"/>
    </source>
</evidence>
<dbReference type="EMBL" id="FLUM01000003">
    <property type="protein sequence ID" value="SBW04464.1"/>
    <property type="molecule type" value="Genomic_DNA"/>
</dbReference>
<dbReference type="RefSeq" id="WP_296942959.1">
    <property type="nucleotide sequence ID" value="NZ_LT599032.1"/>
</dbReference>
<dbReference type="PROSITE" id="PS51257">
    <property type="entry name" value="PROKAR_LIPOPROTEIN"/>
    <property type="match status" value="1"/>
</dbReference>
<protein>
    <recommendedName>
        <fullName evidence="1">Calcineurin-like phosphoesterase domain-containing protein</fullName>
    </recommendedName>
</protein>
<dbReference type="InterPro" id="IPR051918">
    <property type="entry name" value="STPP_CPPED1"/>
</dbReference>
<accession>A0A212JY93</accession>
<dbReference type="PANTHER" id="PTHR43143">
    <property type="entry name" value="METALLOPHOSPHOESTERASE, CALCINEURIN SUPERFAMILY"/>
    <property type="match status" value="1"/>
</dbReference>
<dbReference type="InterPro" id="IPR004843">
    <property type="entry name" value="Calcineurin-like_PHP"/>
</dbReference>
<organism evidence="2">
    <name type="scientific">uncultured Dysgonomonas sp</name>
    <dbReference type="NCBI Taxonomy" id="206096"/>
    <lineage>
        <taxon>Bacteria</taxon>
        <taxon>Pseudomonadati</taxon>
        <taxon>Bacteroidota</taxon>
        <taxon>Bacteroidia</taxon>
        <taxon>Bacteroidales</taxon>
        <taxon>Dysgonomonadaceae</taxon>
        <taxon>Dysgonomonas</taxon>
        <taxon>environmental samples</taxon>
    </lineage>
</organism>
<name>A0A212JY93_9BACT</name>
<reference evidence="2" key="1">
    <citation type="submission" date="2016-04" db="EMBL/GenBank/DDBJ databases">
        <authorList>
            <person name="Evans L.H."/>
            <person name="Alamgir A."/>
            <person name="Owens N."/>
            <person name="Weber N.D."/>
            <person name="Virtaneva K."/>
            <person name="Barbian K."/>
            <person name="Babar A."/>
            <person name="Rosenke K."/>
        </authorList>
    </citation>
    <scope>NUCLEOTIDE SEQUENCE</scope>
    <source>
        <strain evidence="2">86-1</strain>
    </source>
</reference>
<feature type="domain" description="Calcineurin-like phosphoesterase" evidence="1">
    <location>
        <begin position="53"/>
        <end position="225"/>
    </location>
</feature>
<dbReference type="GO" id="GO:0016787">
    <property type="term" value="F:hydrolase activity"/>
    <property type="evidence" value="ECO:0007669"/>
    <property type="project" value="InterPro"/>
</dbReference>
<dbReference type="AlphaFoldDB" id="A0A212JY93"/>